<dbReference type="Gene3D" id="3.30.70.270">
    <property type="match status" value="1"/>
</dbReference>
<dbReference type="PROSITE" id="PS50883">
    <property type="entry name" value="EAL"/>
    <property type="match status" value="1"/>
</dbReference>
<dbReference type="Proteomes" id="UP000323164">
    <property type="component" value="Unassembled WGS sequence"/>
</dbReference>
<evidence type="ECO:0000259" key="6">
    <source>
        <dbReference type="PROSITE" id="PS50887"/>
    </source>
</evidence>
<feature type="transmembrane region" description="Helical" evidence="2">
    <location>
        <begin position="160"/>
        <end position="184"/>
    </location>
</feature>
<dbReference type="NCBIfam" id="TIGR00254">
    <property type="entry name" value="GGDEF"/>
    <property type="match status" value="1"/>
</dbReference>
<feature type="domain" description="EAL" evidence="5">
    <location>
        <begin position="835"/>
        <end position="1089"/>
    </location>
</feature>
<reference evidence="7 8" key="1">
    <citation type="submission" date="2019-08" db="EMBL/GenBank/DDBJ databases">
        <title>Draft genome sequence of Lysobacter sp. UKS-15.</title>
        <authorList>
            <person name="Im W.-T."/>
        </authorList>
    </citation>
    <scope>NUCLEOTIDE SEQUENCE [LARGE SCALE GENOMIC DNA]</scope>
    <source>
        <strain evidence="7 8">UKS-15</strain>
    </source>
</reference>
<dbReference type="Gene3D" id="3.20.20.450">
    <property type="entry name" value="EAL domain"/>
    <property type="match status" value="1"/>
</dbReference>
<dbReference type="SUPFAM" id="SSF141868">
    <property type="entry name" value="EAL domain-like"/>
    <property type="match status" value="1"/>
</dbReference>
<feature type="domain" description="GGDEF" evidence="6">
    <location>
        <begin position="693"/>
        <end position="826"/>
    </location>
</feature>
<dbReference type="Gene3D" id="3.30.450.20">
    <property type="entry name" value="PAS domain"/>
    <property type="match status" value="3"/>
</dbReference>
<dbReference type="SMART" id="SM00091">
    <property type="entry name" value="PAS"/>
    <property type="match status" value="3"/>
</dbReference>
<feature type="transmembrane region" description="Helical" evidence="2">
    <location>
        <begin position="276"/>
        <end position="295"/>
    </location>
</feature>
<proteinExistence type="predicted"/>
<dbReference type="SUPFAM" id="SSF55785">
    <property type="entry name" value="PYP-like sensor domain (PAS domain)"/>
    <property type="match status" value="3"/>
</dbReference>
<dbReference type="Pfam" id="PF08448">
    <property type="entry name" value="PAS_4"/>
    <property type="match status" value="2"/>
</dbReference>
<dbReference type="InterPro" id="IPR043128">
    <property type="entry name" value="Rev_trsase/Diguanyl_cyclase"/>
</dbReference>
<feature type="transmembrane region" description="Helical" evidence="2">
    <location>
        <begin position="92"/>
        <end position="111"/>
    </location>
</feature>
<evidence type="ECO:0000256" key="1">
    <source>
        <dbReference type="ARBA" id="ARBA00001946"/>
    </source>
</evidence>
<organism evidence="7 8">
    <name type="scientific">Cognatilysobacter lacus</name>
    <dbReference type="NCBI Taxonomy" id="1643323"/>
    <lineage>
        <taxon>Bacteria</taxon>
        <taxon>Pseudomonadati</taxon>
        <taxon>Pseudomonadota</taxon>
        <taxon>Gammaproteobacteria</taxon>
        <taxon>Lysobacterales</taxon>
        <taxon>Lysobacteraceae</taxon>
        <taxon>Cognatilysobacter</taxon>
    </lineage>
</organism>
<protein>
    <submittedName>
        <fullName evidence="7">EAL domain-containing protein</fullName>
    </submittedName>
</protein>
<dbReference type="PANTHER" id="PTHR44757">
    <property type="entry name" value="DIGUANYLATE CYCLASE DGCP"/>
    <property type="match status" value="1"/>
</dbReference>
<dbReference type="Pfam" id="PF00563">
    <property type="entry name" value="EAL"/>
    <property type="match status" value="1"/>
</dbReference>
<name>A0A5D8Z7B7_9GAMM</name>
<dbReference type="InterPro" id="IPR000160">
    <property type="entry name" value="GGDEF_dom"/>
</dbReference>
<dbReference type="GO" id="GO:0006355">
    <property type="term" value="P:regulation of DNA-templated transcription"/>
    <property type="evidence" value="ECO:0007669"/>
    <property type="project" value="InterPro"/>
</dbReference>
<feature type="transmembrane region" description="Helical" evidence="2">
    <location>
        <begin position="68"/>
        <end position="86"/>
    </location>
</feature>
<dbReference type="FunFam" id="3.30.70.270:FF:000001">
    <property type="entry name" value="Diguanylate cyclase domain protein"/>
    <property type="match status" value="1"/>
</dbReference>
<feature type="domain" description="PAC" evidence="4">
    <location>
        <begin position="610"/>
        <end position="662"/>
    </location>
</feature>
<dbReference type="NCBIfam" id="TIGR00229">
    <property type="entry name" value="sensory_box"/>
    <property type="match status" value="2"/>
</dbReference>
<keyword evidence="2" id="KW-1133">Transmembrane helix</keyword>
<evidence type="ECO:0000259" key="3">
    <source>
        <dbReference type="PROSITE" id="PS50112"/>
    </source>
</evidence>
<dbReference type="EMBL" id="VTRV01000026">
    <property type="protein sequence ID" value="TZF90788.1"/>
    <property type="molecule type" value="Genomic_DNA"/>
</dbReference>
<evidence type="ECO:0000259" key="4">
    <source>
        <dbReference type="PROSITE" id="PS50113"/>
    </source>
</evidence>
<accession>A0A5D8Z7B7</accession>
<evidence type="ECO:0000313" key="7">
    <source>
        <dbReference type="EMBL" id="TZF90788.1"/>
    </source>
</evidence>
<dbReference type="InterPro" id="IPR029787">
    <property type="entry name" value="Nucleotide_cyclase"/>
</dbReference>
<evidence type="ECO:0000259" key="5">
    <source>
        <dbReference type="PROSITE" id="PS50883"/>
    </source>
</evidence>
<feature type="transmembrane region" description="Helical" evidence="2">
    <location>
        <begin position="236"/>
        <end position="256"/>
    </location>
</feature>
<dbReference type="PANTHER" id="PTHR44757:SF4">
    <property type="entry name" value="DIGUANYLATE CYCLASE DGCE-RELATED"/>
    <property type="match status" value="1"/>
</dbReference>
<keyword evidence="8" id="KW-1185">Reference proteome</keyword>
<feature type="transmembrane region" description="Helical" evidence="2">
    <location>
        <begin position="196"/>
        <end position="216"/>
    </location>
</feature>
<dbReference type="SMART" id="SM00267">
    <property type="entry name" value="GGDEF"/>
    <property type="match status" value="1"/>
</dbReference>
<evidence type="ECO:0000313" key="8">
    <source>
        <dbReference type="Proteomes" id="UP000323164"/>
    </source>
</evidence>
<keyword evidence="2" id="KW-0472">Membrane</keyword>
<dbReference type="InterPro" id="IPR013767">
    <property type="entry name" value="PAS_fold"/>
</dbReference>
<dbReference type="Pfam" id="PF00990">
    <property type="entry name" value="GGDEF"/>
    <property type="match status" value="1"/>
</dbReference>
<feature type="domain" description="PAS" evidence="3">
    <location>
        <begin position="544"/>
        <end position="589"/>
    </location>
</feature>
<dbReference type="GO" id="GO:0003824">
    <property type="term" value="F:catalytic activity"/>
    <property type="evidence" value="ECO:0007669"/>
    <property type="project" value="UniProtKB-ARBA"/>
</dbReference>
<keyword evidence="2" id="KW-0812">Transmembrane</keyword>
<comment type="caution">
    <text evidence="7">The sequence shown here is derived from an EMBL/GenBank/DDBJ whole genome shotgun (WGS) entry which is preliminary data.</text>
</comment>
<dbReference type="OrthoDB" id="9804951at2"/>
<dbReference type="PROSITE" id="PS50113">
    <property type="entry name" value="PAC"/>
    <property type="match status" value="1"/>
</dbReference>
<feature type="transmembrane region" description="Helical" evidence="2">
    <location>
        <begin position="131"/>
        <end position="154"/>
    </location>
</feature>
<dbReference type="SMART" id="SM00052">
    <property type="entry name" value="EAL"/>
    <property type="match status" value="1"/>
</dbReference>
<dbReference type="InterPro" id="IPR001633">
    <property type="entry name" value="EAL_dom"/>
</dbReference>
<dbReference type="InterPro" id="IPR013656">
    <property type="entry name" value="PAS_4"/>
</dbReference>
<dbReference type="Pfam" id="PF00989">
    <property type="entry name" value="PAS"/>
    <property type="match status" value="1"/>
</dbReference>
<dbReference type="InterPro" id="IPR035919">
    <property type="entry name" value="EAL_sf"/>
</dbReference>
<dbReference type="InterPro" id="IPR000014">
    <property type="entry name" value="PAS"/>
</dbReference>
<dbReference type="InterPro" id="IPR052155">
    <property type="entry name" value="Biofilm_reg_signaling"/>
</dbReference>
<dbReference type="CDD" id="cd00130">
    <property type="entry name" value="PAS"/>
    <property type="match status" value="2"/>
</dbReference>
<dbReference type="CDD" id="cd01949">
    <property type="entry name" value="GGDEF"/>
    <property type="match status" value="1"/>
</dbReference>
<dbReference type="InterPro" id="IPR035965">
    <property type="entry name" value="PAS-like_dom_sf"/>
</dbReference>
<dbReference type="PROSITE" id="PS50112">
    <property type="entry name" value="PAS"/>
    <property type="match status" value="1"/>
</dbReference>
<feature type="transmembrane region" description="Helical" evidence="2">
    <location>
        <begin position="45"/>
        <end position="61"/>
    </location>
</feature>
<dbReference type="SUPFAM" id="SSF55073">
    <property type="entry name" value="Nucleotide cyclase"/>
    <property type="match status" value="1"/>
</dbReference>
<sequence length="1090" mass="117825">MAQVTPAMHVGEPSMSRGLPRIAAASLGYAVAGLLTVALVRLSGGTVAVWIANALLIAYAIRRPSASIIGLAAIAFLGTLLMGLIPGVGLRAVLLSAVSNAIEVALIGALLDRLKLRGPGMPDGRRLLTGFGASVAMAPAIAAAFDATLSGVGFQWGEQFARWFVADAFGMFVVLPAAWAYTAAARRDMLHGRRGMEFMACAVAVVAVACVTRAQLHHPYAVLTLPLLVVATQGGVLATATCNALAIASVLVIAILQQRGVLGFPGGSADAPVNHAWFQACLATVGPLLVAVVTGDRDRERAHSLQAGERLQVIADNLPAYVAEFGPDLRYRFANLKYLMWLGKTPDSLIGRTPADALGHEAADRLRPHMERALAGEPQRFEFQLHDQRLDVFYEPMPQSGGFVLMAHDVTWRHDAERRFQHLLESAPDAMLLLDPGTRCILLANRQAERMFDCSRATLIDAPVARFVEGFDRLDADALLVHLAARAVRAHGDVLEFTGVQGSGMRFPVEVVLSELRAGEKVQLVAAIRDVSARRRTERALQEERERAQVTLDSIGDAVVTCDTAQRVTSVNPIAEAMTGLARADALGQPLSRVVRLRQADGLAANNLPRSGAALLQGHEGQDLHVEYAHSPITDGEGRIVGGVTVLRDVSEMRAMAERMSHLAQHDYLTGLPNRVLLQDRLSQAIHQVEHGAHGAVMFLDLDFFKTINDSLGHPVGDRVLQEISRRLVEGVRPDDTVSRQGGDEFVLLLTRLTDPSDAARIAEKLIAAIEAPIELEGRTLHVSATIGIALFPEDGQDMRMLTKQADTALYHAKQSGRGRYSYFTAVMSERADQRLRLESELRTAIAEGQLFLVYQPKMLLPERQLSGMEALVRWRHPDGHVVTPLDFIPVAEETGLVVAIDDWVLREACRQNRAWIDAGLPALPVAVNLSLARFDPARIVSGLAQALGSSGMPAELLEVELTESQMLTQGDRADQLIRGIRALGVRVSVDDFGTGYSSLGYLTRHRFDAIKIDRSFVHGLPGDAGQKAVVEAIVAMGRALEYRVIGEGVETEAQAQALLMLGCNEMQGYLLGRPLPASAMEQLLRDAVA</sequence>
<evidence type="ECO:0000256" key="2">
    <source>
        <dbReference type="SAM" id="Phobius"/>
    </source>
</evidence>
<comment type="cofactor">
    <cofactor evidence="1">
        <name>Mg(2+)</name>
        <dbReference type="ChEBI" id="CHEBI:18420"/>
    </cofactor>
</comment>
<dbReference type="InterPro" id="IPR000700">
    <property type="entry name" value="PAS-assoc_C"/>
</dbReference>
<dbReference type="AlphaFoldDB" id="A0A5D8Z7B7"/>
<gene>
    <name evidence="7" type="ORF">FW784_03820</name>
</gene>
<dbReference type="CDD" id="cd01948">
    <property type="entry name" value="EAL"/>
    <property type="match status" value="1"/>
</dbReference>
<dbReference type="PROSITE" id="PS50887">
    <property type="entry name" value="GGDEF"/>
    <property type="match status" value="1"/>
</dbReference>